<protein>
    <recommendedName>
        <fullName evidence="10">Carboxypeptidase</fullName>
        <ecNumber evidence="10">3.4.16.-</ecNumber>
    </recommendedName>
</protein>
<evidence type="ECO:0000256" key="4">
    <source>
        <dbReference type="ARBA" id="ARBA00022670"/>
    </source>
</evidence>
<dbReference type="EMBL" id="JAQQAF010000009">
    <property type="protein sequence ID" value="KAJ8461030.1"/>
    <property type="molecule type" value="Genomic_DNA"/>
</dbReference>
<comment type="catalytic activity">
    <reaction evidence="1">
        <text>Preferential release of a C-terminal arginine or lysine residue.</text>
        <dbReference type="EC" id="3.4.16.6"/>
    </reaction>
</comment>
<evidence type="ECO:0000256" key="2">
    <source>
        <dbReference type="ARBA" id="ARBA00009431"/>
    </source>
</evidence>
<evidence type="ECO:0000256" key="10">
    <source>
        <dbReference type="RuleBase" id="RU361156"/>
    </source>
</evidence>
<dbReference type="FunFam" id="3.40.50.11320:FF:000003">
    <property type="entry name" value="Carboxypeptidase"/>
    <property type="match status" value="1"/>
</dbReference>
<keyword evidence="6" id="KW-0865">Zymogen</keyword>
<dbReference type="AlphaFoldDB" id="A0AAV8PT96"/>
<evidence type="ECO:0000256" key="1">
    <source>
        <dbReference type="ARBA" id="ARBA00001003"/>
    </source>
</evidence>
<dbReference type="GO" id="GO:0006508">
    <property type="term" value="P:proteolysis"/>
    <property type="evidence" value="ECO:0007669"/>
    <property type="project" value="UniProtKB-KW"/>
</dbReference>
<dbReference type="InterPro" id="IPR018202">
    <property type="entry name" value="Ser_caboxypep_ser_AS"/>
</dbReference>
<dbReference type="Pfam" id="PF00612">
    <property type="entry name" value="IQ"/>
    <property type="match status" value="1"/>
</dbReference>
<gene>
    <name evidence="13" type="ORF">OPV22_033956</name>
</gene>
<dbReference type="InterPro" id="IPR001563">
    <property type="entry name" value="Peptidase_S10"/>
</dbReference>
<evidence type="ECO:0000256" key="11">
    <source>
        <dbReference type="SAM" id="MobiDB-lite"/>
    </source>
</evidence>
<dbReference type="Gene3D" id="3.40.50.1820">
    <property type="entry name" value="alpha/beta hydrolase"/>
    <property type="match status" value="1"/>
</dbReference>
<dbReference type="InterPro" id="IPR029058">
    <property type="entry name" value="AB_hydrolase_fold"/>
</dbReference>
<keyword evidence="14" id="KW-1185">Reference proteome</keyword>
<feature type="domain" description="DUF4005" evidence="12">
    <location>
        <begin position="378"/>
        <end position="445"/>
    </location>
</feature>
<keyword evidence="7" id="KW-1015">Disulfide bond</keyword>
<dbReference type="PROSITE" id="PS00560">
    <property type="entry name" value="CARBOXYPEPT_SER_HIS"/>
    <property type="match status" value="1"/>
</dbReference>
<evidence type="ECO:0000256" key="8">
    <source>
        <dbReference type="ARBA" id="ARBA00023180"/>
    </source>
</evidence>
<dbReference type="Pfam" id="PF13178">
    <property type="entry name" value="DUF4005"/>
    <property type="match status" value="1"/>
</dbReference>
<reference evidence="13 14" key="1">
    <citation type="submission" date="2022-12" db="EMBL/GenBank/DDBJ databases">
        <title>Chromosome-scale assembly of the Ensete ventricosum genome.</title>
        <authorList>
            <person name="Dussert Y."/>
            <person name="Stocks J."/>
            <person name="Wendawek A."/>
            <person name="Woldeyes F."/>
            <person name="Nichols R.A."/>
            <person name="Borrell J.S."/>
        </authorList>
    </citation>
    <scope>NUCLEOTIDE SEQUENCE [LARGE SCALE GENOMIC DNA]</scope>
    <source>
        <strain evidence="14">cv. Maze</strain>
        <tissue evidence="13">Seeds</tissue>
    </source>
</reference>
<dbReference type="PROSITE" id="PS50096">
    <property type="entry name" value="IQ"/>
    <property type="match status" value="1"/>
</dbReference>
<dbReference type="Gene3D" id="1.20.5.190">
    <property type="match status" value="1"/>
</dbReference>
<name>A0AAV8PT96_ENSVE</name>
<dbReference type="Pfam" id="PF00450">
    <property type="entry name" value="Peptidase_S10"/>
    <property type="match status" value="1"/>
</dbReference>
<dbReference type="InterPro" id="IPR000048">
    <property type="entry name" value="IQ_motif_EF-hand-BS"/>
</dbReference>
<evidence type="ECO:0000256" key="5">
    <source>
        <dbReference type="ARBA" id="ARBA00022801"/>
    </source>
</evidence>
<dbReference type="GO" id="GO:0004185">
    <property type="term" value="F:serine-type carboxypeptidase activity"/>
    <property type="evidence" value="ECO:0007669"/>
    <property type="project" value="UniProtKB-UniRule"/>
</dbReference>
<dbReference type="InterPro" id="IPR033124">
    <property type="entry name" value="Ser_caboxypep_his_AS"/>
</dbReference>
<evidence type="ECO:0000313" key="13">
    <source>
        <dbReference type="EMBL" id="KAJ8461030.1"/>
    </source>
</evidence>
<feature type="compositionally biased region" description="Low complexity" evidence="11">
    <location>
        <begin position="323"/>
        <end position="335"/>
    </location>
</feature>
<dbReference type="CDD" id="cd23767">
    <property type="entry name" value="IQCD"/>
    <property type="match status" value="1"/>
</dbReference>
<dbReference type="SMART" id="SM00015">
    <property type="entry name" value="IQ"/>
    <property type="match status" value="1"/>
</dbReference>
<comment type="subunit">
    <text evidence="9">Carboxypeptidase II is a dimer, where each monomer is composed of two chains linked by a disulfide bond.</text>
</comment>
<comment type="caution">
    <text evidence="13">The sequence shown here is derived from an EMBL/GenBank/DDBJ whole genome shotgun (WGS) entry which is preliminary data.</text>
</comment>
<sequence>MGRKGKWFSVVKSALIPNCCQGDHGNSHGKSKHSGPLPTKEVETTAHDAAQPLPLAPIEGVKLTEKGDEQSKHAYSVVALASAVAAEAAAVAAQAAAEVVCLTTSTTRLVGESREEVAAIKIQTAFRGYLARRELRVLRGLFRLKRLVDGNAVRSQTYNTLHCMQKMARVQTQIRARRIRMTEENQALQRHLQRKYEKELEKMKIEEEWDDSLRSKEKIEANLLNRQEAAVRRERALAYAFSHQWKGSSRSLTPAFTDPRNPQWGWSWLERWMAARPWENHRISETNDHDSIRSATFSLIGQTMKHRDTSLERTPSAFRKSSRPPSRQSPMTPQSKPRSRKISLSPRGGRRLGDEDARSMASFQSERPRRHSIAGSSARDDESLVSSQSIPSYMASTESARARSRFHSPQSDMADTPGKRSICSVKKRLSFPMADDNSISSPASRIRRYSEPPKSFGEVSFCHRHRWQPPACAPLPCRANKSGVATDLVAIMSWGMSPVLWLLLSLSVQLRCGLSADQESDRISQLPGQPAVAFAQYSGYVTVDPRRGRALFYWLVEAPPAAQPAPLVLWLNGGPGCSSVGYGASEEIGPFRIRPDGWTLDVNPYAWNNVANLLFLESPAGVGFSYSNTSMDLYIAGDTRTAMDAYAFVVGWFQRFPQYQYRDFYIAGESYAGHYVPQLSQLIYRRNKGIQNPFINLKGFMVGNAVTDDYHDYLGTFEYWWTHGLISDGTYHDLNATCNLQSSEHPSVECVKNLNAASVEQGNIDPYSIYTQPCNSSRSLKSSLNGRYPWMSRAYDPCTDRYAKVYYNHPEVQSALHANVTGIQYPWDTCSDIVGNYWADSPRSMLPIYQELIAAGLRIWMFSGDTDAVVPVTATRDSIDALNLQTLISWYPWYDKGKVGGWSQVYKGLTFVTIMGAGHEVPLHRPRQALILFRQFLKNRPMPR</sequence>
<dbReference type="PANTHER" id="PTHR11802:SF305">
    <property type="entry name" value="CARBOXYPEPTIDASE"/>
    <property type="match status" value="1"/>
</dbReference>
<dbReference type="GO" id="GO:0005773">
    <property type="term" value="C:vacuole"/>
    <property type="evidence" value="ECO:0007669"/>
    <property type="project" value="TreeGrafter"/>
</dbReference>
<keyword evidence="4 10" id="KW-0645">Protease</keyword>
<dbReference type="PANTHER" id="PTHR11802">
    <property type="entry name" value="SERINE PROTEASE FAMILY S10 SERINE CARBOXYPEPTIDASE"/>
    <property type="match status" value="1"/>
</dbReference>
<feature type="compositionally biased region" description="Polar residues" evidence="11">
    <location>
        <begin position="384"/>
        <end position="399"/>
    </location>
</feature>
<evidence type="ECO:0000256" key="6">
    <source>
        <dbReference type="ARBA" id="ARBA00023145"/>
    </source>
</evidence>
<evidence type="ECO:0000256" key="9">
    <source>
        <dbReference type="ARBA" id="ARBA00064289"/>
    </source>
</evidence>
<dbReference type="Gene3D" id="3.40.50.11320">
    <property type="match status" value="1"/>
</dbReference>
<proteinExistence type="inferred from homology"/>
<dbReference type="FunFam" id="3.40.50.1820:FF:000013">
    <property type="entry name" value="Carboxypeptidase"/>
    <property type="match status" value="1"/>
</dbReference>
<comment type="similarity">
    <text evidence="2 10">Belongs to the peptidase S10 family.</text>
</comment>
<organism evidence="13 14">
    <name type="scientific">Ensete ventricosum</name>
    <name type="common">Abyssinian banana</name>
    <name type="synonym">Musa ensete</name>
    <dbReference type="NCBI Taxonomy" id="4639"/>
    <lineage>
        <taxon>Eukaryota</taxon>
        <taxon>Viridiplantae</taxon>
        <taxon>Streptophyta</taxon>
        <taxon>Embryophyta</taxon>
        <taxon>Tracheophyta</taxon>
        <taxon>Spermatophyta</taxon>
        <taxon>Magnoliopsida</taxon>
        <taxon>Liliopsida</taxon>
        <taxon>Zingiberales</taxon>
        <taxon>Musaceae</taxon>
        <taxon>Ensete</taxon>
    </lineage>
</organism>
<dbReference type="EC" id="3.4.16.-" evidence="10"/>
<evidence type="ECO:0000256" key="7">
    <source>
        <dbReference type="ARBA" id="ARBA00023157"/>
    </source>
</evidence>
<dbReference type="Proteomes" id="UP001222027">
    <property type="component" value="Unassembled WGS sequence"/>
</dbReference>
<keyword evidence="3 10" id="KW-0121">Carboxypeptidase</keyword>
<feature type="region of interest" description="Disordered" evidence="11">
    <location>
        <begin position="303"/>
        <end position="420"/>
    </location>
</feature>
<evidence type="ECO:0000256" key="3">
    <source>
        <dbReference type="ARBA" id="ARBA00022645"/>
    </source>
</evidence>
<dbReference type="PRINTS" id="PR00724">
    <property type="entry name" value="CRBOXYPTASEC"/>
</dbReference>
<dbReference type="Gene3D" id="6.10.250.940">
    <property type="match status" value="1"/>
</dbReference>
<accession>A0AAV8PT96</accession>
<keyword evidence="8" id="KW-0325">Glycoprotein</keyword>
<dbReference type="SUPFAM" id="SSF53474">
    <property type="entry name" value="alpha/beta-Hydrolases"/>
    <property type="match status" value="1"/>
</dbReference>
<evidence type="ECO:0000259" key="12">
    <source>
        <dbReference type="Pfam" id="PF13178"/>
    </source>
</evidence>
<dbReference type="PROSITE" id="PS00131">
    <property type="entry name" value="CARBOXYPEPT_SER_SER"/>
    <property type="match status" value="1"/>
</dbReference>
<keyword evidence="5 10" id="KW-0378">Hydrolase</keyword>
<dbReference type="InterPro" id="IPR025064">
    <property type="entry name" value="DUF4005"/>
</dbReference>
<evidence type="ECO:0000313" key="14">
    <source>
        <dbReference type="Proteomes" id="UP001222027"/>
    </source>
</evidence>